<evidence type="ECO:0000256" key="3">
    <source>
        <dbReference type="ARBA" id="ARBA00023125"/>
    </source>
</evidence>
<comment type="similarity">
    <text evidence="1 4">Belongs to the HSP15 family.</text>
</comment>
<evidence type="ECO:0000256" key="4">
    <source>
        <dbReference type="PIRNR" id="PIRNR016821"/>
    </source>
</evidence>
<protein>
    <recommendedName>
        <fullName evidence="4">Heat shock protein 15</fullName>
    </recommendedName>
</protein>
<dbReference type="GO" id="GO:0043023">
    <property type="term" value="F:ribosomal large subunit binding"/>
    <property type="evidence" value="ECO:0007669"/>
    <property type="project" value="InterPro"/>
</dbReference>
<dbReference type="Pfam" id="PF01479">
    <property type="entry name" value="S4"/>
    <property type="match status" value="1"/>
</dbReference>
<dbReference type="SMART" id="SM00363">
    <property type="entry name" value="S4"/>
    <property type="match status" value="1"/>
</dbReference>
<evidence type="ECO:0000313" key="8">
    <source>
        <dbReference type="Proteomes" id="UP000077763"/>
    </source>
</evidence>
<dbReference type="Gene3D" id="3.10.290.10">
    <property type="entry name" value="RNA-binding S4 domain"/>
    <property type="match status" value="1"/>
</dbReference>
<evidence type="ECO:0000256" key="1">
    <source>
        <dbReference type="ARBA" id="ARBA00008396"/>
    </source>
</evidence>
<dbReference type="Proteomes" id="UP000077763">
    <property type="component" value="Unassembled WGS sequence"/>
</dbReference>
<keyword evidence="3 4" id="KW-0238">DNA-binding</keyword>
<sequence length="132" mass="15265">MSELNQVRIDKWLWAARFFKTRGLAGDAVNGGKVHVNGQRCKPGKEVKVGDVISVTKDQYSWQVTVTDLNKQRRPAQEAAALYSEDQASIDKRLKQIELHKQQQALLHPSERDHKPNKKQRRQIHRFKQDAL</sequence>
<comment type="caution">
    <text evidence="7">The sequence shown here is derived from an EMBL/GenBank/DDBJ whole genome shotgun (WGS) entry which is preliminary data.</text>
</comment>
<accession>A0A177MFS5</accession>
<organism evidence="7 8">
    <name type="scientific">Methylomonas methanica</name>
    <dbReference type="NCBI Taxonomy" id="421"/>
    <lineage>
        <taxon>Bacteria</taxon>
        <taxon>Pseudomonadati</taxon>
        <taxon>Pseudomonadota</taxon>
        <taxon>Gammaproteobacteria</taxon>
        <taxon>Methylococcales</taxon>
        <taxon>Methylococcaceae</taxon>
        <taxon>Methylomonas</taxon>
    </lineage>
</organism>
<feature type="domain" description="RNA-binding S4" evidence="6">
    <location>
        <begin position="7"/>
        <end position="81"/>
    </location>
</feature>
<dbReference type="EMBL" id="LUUH01000049">
    <property type="protein sequence ID" value="OAI04608.1"/>
    <property type="molecule type" value="Genomic_DNA"/>
</dbReference>
<dbReference type="GO" id="GO:0003677">
    <property type="term" value="F:DNA binding"/>
    <property type="evidence" value="ECO:0007669"/>
    <property type="project" value="UniProtKB-KW"/>
</dbReference>
<gene>
    <name evidence="7" type="ORF">A1353_12705</name>
</gene>
<evidence type="ECO:0000256" key="5">
    <source>
        <dbReference type="SAM" id="MobiDB-lite"/>
    </source>
</evidence>
<dbReference type="InterPro" id="IPR002942">
    <property type="entry name" value="S4_RNA-bd"/>
</dbReference>
<reference evidence="8" key="1">
    <citation type="submission" date="2016-03" db="EMBL/GenBank/DDBJ databases">
        <authorList>
            <person name="Heylen K."/>
            <person name="De Vos P."/>
            <person name="Vekeman B."/>
        </authorList>
    </citation>
    <scope>NUCLEOTIDE SEQUENCE [LARGE SCALE GENOMIC DNA]</scope>
    <source>
        <strain evidence="8">R-45371</strain>
    </source>
</reference>
<evidence type="ECO:0000313" key="7">
    <source>
        <dbReference type="EMBL" id="OAI04608.1"/>
    </source>
</evidence>
<dbReference type="PIRSF" id="PIRSF016821">
    <property type="entry name" value="HSP15"/>
    <property type="match status" value="1"/>
</dbReference>
<dbReference type="RefSeq" id="WP_064036595.1">
    <property type="nucleotide sequence ID" value="NZ_LUUH01000049.1"/>
</dbReference>
<feature type="region of interest" description="Disordered" evidence="5">
    <location>
        <begin position="104"/>
        <end position="132"/>
    </location>
</feature>
<dbReference type="PROSITE" id="PS50889">
    <property type="entry name" value="S4"/>
    <property type="match status" value="1"/>
</dbReference>
<dbReference type="GO" id="GO:0034605">
    <property type="term" value="P:cellular response to heat"/>
    <property type="evidence" value="ECO:0007669"/>
    <property type="project" value="InterPro"/>
</dbReference>
<keyword evidence="2 4" id="KW-0694">RNA-binding</keyword>
<evidence type="ECO:0000256" key="2">
    <source>
        <dbReference type="ARBA" id="ARBA00022884"/>
    </source>
</evidence>
<proteinExistence type="inferred from homology"/>
<dbReference type="CDD" id="cd00165">
    <property type="entry name" value="S4"/>
    <property type="match status" value="1"/>
</dbReference>
<dbReference type="InterPro" id="IPR036986">
    <property type="entry name" value="S4_RNA-bd_sf"/>
</dbReference>
<dbReference type="InterPro" id="IPR025708">
    <property type="entry name" value="HSP15"/>
</dbReference>
<evidence type="ECO:0000259" key="6">
    <source>
        <dbReference type="SMART" id="SM00363"/>
    </source>
</evidence>
<name>A0A177MFS5_METMH</name>
<dbReference type="AlphaFoldDB" id="A0A177MFS5"/>
<dbReference type="SUPFAM" id="SSF55174">
    <property type="entry name" value="Alpha-L RNA-binding motif"/>
    <property type="match status" value="1"/>
</dbReference>
<feature type="compositionally biased region" description="Basic residues" evidence="5">
    <location>
        <begin position="115"/>
        <end position="126"/>
    </location>
</feature>
<dbReference type="GO" id="GO:0003727">
    <property type="term" value="F:single-stranded RNA binding"/>
    <property type="evidence" value="ECO:0007669"/>
    <property type="project" value="InterPro"/>
</dbReference>